<dbReference type="InterPro" id="IPR042099">
    <property type="entry name" value="ANL_N_sf"/>
</dbReference>
<evidence type="ECO:0000256" key="3">
    <source>
        <dbReference type="ARBA" id="ARBA00022840"/>
    </source>
</evidence>
<evidence type="ECO:0000313" key="6">
    <source>
        <dbReference type="EMBL" id="OEL22656.1"/>
    </source>
</evidence>
<evidence type="ECO:0000256" key="4">
    <source>
        <dbReference type="SAM" id="MobiDB-lite"/>
    </source>
</evidence>
<evidence type="ECO:0000313" key="7">
    <source>
        <dbReference type="Proteomes" id="UP000095767"/>
    </source>
</evidence>
<feature type="domain" description="AMP-dependent synthetase/ligase" evidence="5">
    <location>
        <begin position="66"/>
        <end position="329"/>
    </location>
</feature>
<dbReference type="PANTHER" id="PTHR24096">
    <property type="entry name" value="LONG-CHAIN-FATTY-ACID--COA LIGASE"/>
    <property type="match status" value="1"/>
</dbReference>
<dbReference type="OrthoDB" id="10253869at2759"/>
<dbReference type="SUPFAM" id="SSF56801">
    <property type="entry name" value="Acetyl-CoA synthetase-like"/>
    <property type="match status" value="1"/>
</dbReference>
<dbReference type="InterPro" id="IPR000873">
    <property type="entry name" value="AMP-dep_synth/lig_dom"/>
</dbReference>
<feature type="region of interest" description="Disordered" evidence="4">
    <location>
        <begin position="1"/>
        <end position="23"/>
    </location>
</feature>
<evidence type="ECO:0000259" key="5">
    <source>
        <dbReference type="Pfam" id="PF00501"/>
    </source>
</evidence>
<protein>
    <submittedName>
        <fullName evidence="6">4-coumarate--CoA ligase-like 7</fullName>
    </submittedName>
</protein>
<reference evidence="6 7" key="1">
    <citation type="submission" date="2016-09" db="EMBL/GenBank/DDBJ databases">
        <title>The draft genome of Dichanthelium oligosanthes: A C3 panicoid grass species.</title>
        <authorList>
            <person name="Studer A.J."/>
            <person name="Schnable J.C."/>
            <person name="Brutnell T.P."/>
        </authorList>
    </citation>
    <scope>NUCLEOTIDE SEQUENCE [LARGE SCALE GENOMIC DNA]</scope>
    <source>
        <strain evidence="7">cv. Kellogg 1175</strain>
        <tissue evidence="6">Leaf</tissue>
    </source>
</reference>
<evidence type="ECO:0000256" key="2">
    <source>
        <dbReference type="ARBA" id="ARBA00022741"/>
    </source>
</evidence>
<dbReference type="EMBL" id="LWDX02044729">
    <property type="protein sequence ID" value="OEL22656.1"/>
    <property type="molecule type" value="Genomic_DNA"/>
</dbReference>
<dbReference type="Pfam" id="PF00501">
    <property type="entry name" value="AMP-binding"/>
    <property type="match status" value="1"/>
</dbReference>
<dbReference type="AlphaFoldDB" id="A0A1E5VBX8"/>
<comment type="caution">
    <text evidence="6">The sequence shown here is derived from an EMBL/GenBank/DDBJ whole genome shotgun (WGS) entry which is preliminary data.</text>
</comment>
<keyword evidence="3" id="KW-0067">ATP-binding</keyword>
<accession>A0A1E5VBX8</accession>
<name>A0A1E5VBX8_9POAL</name>
<dbReference type="GO" id="GO:0016405">
    <property type="term" value="F:CoA-ligase activity"/>
    <property type="evidence" value="ECO:0007669"/>
    <property type="project" value="TreeGrafter"/>
</dbReference>
<sequence>MATPSRSASADGSSAAAAGSGVDGRSGYCATTRTFRSLRPPVPLPPTGVPLSFPSFAFSLLPSTLPTHAALLDAATGEELSFPAFLTQLRALTGALRSQIGLRTGDVAFVLAPSRLDLPVLYYALLSLGAVVAPANPSLTATEVARLVALSGASVAFAVSSSAGKLPAGLPNVLLDSDRFRSFLHNNHEEERVLDTVLVRQSETAAIRCSSGTTGLVNAVALSHRSFITMVARDHASLKKPWLGHERVLLGAPMFHSMGFFVSLKTLVLGLTMVVMTKKWSVTEMSLSPPVVVPMAKGIGKMDALERVLCSGAPLPTAPAEMFQRRFPNVELCVVRFRNLVMSPFLITSTAGCVGDDEANSATIDPEGWLKTGDLCYIDQDGFLFVVDRLKELIKYKGCQVALAELELVLQSLPEIADATVIL</sequence>
<dbReference type="Proteomes" id="UP000095767">
    <property type="component" value="Unassembled WGS sequence"/>
</dbReference>
<evidence type="ECO:0000256" key="1">
    <source>
        <dbReference type="ARBA" id="ARBA00022598"/>
    </source>
</evidence>
<dbReference type="GO" id="GO:0005524">
    <property type="term" value="F:ATP binding"/>
    <property type="evidence" value="ECO:0007669"/>
    <property type="project" value="UniProtKB-KW"/>
</dbReference>
<dbReference type="STRING" id="888268.A0A1E5VBX8"/>
<gene>
    <name evidence="6" type="ORF">BAE44_0016325</name>
</gene>
<dbReference type="GO" id="GO:0016878">
    <property type="term" value="F:acid-thiol ligase activity"/>
    <property type="evidence" value="ECO:0007669"/>
    <property type="project" value="UniProtKB-ARBA"/>
</dbReference>
<keyword evidence="7" id="KW-1185">Reference proteome</keyword>
<dbReference type="PANTHER" id="PTHR24096:SF377">
    <property type="entry name" value="4-COUMARATE--COA LIGASE-LIKE 7"/>
    <property type="match status" value="1"/>
</dbReference>
<dbReference type="Gene3D" id="3.40.50.12780">
    <property type="entry name" value="N-terminal domain of ligase-like"/>
    <property type="match status" value="2"/>
</dbReference>
<organism evidence="6 7">
    <name type="scientific">Dichanthelium oligosanthes</name>
    <dbReference type="NCBI Taxonomy" id="888268"/>
    <lineage>
        <taxon>Eukaryota</taxon>
        <taxon>Viridiplantae</taxon>
        <taxon>Streptophyta</taxon>
        <taxon>Embryophyta</taxon>
        <taxon>Tracheophyta</taxon>
        <taxon>Spermatophyta</taxon>
        <taxon>Magnoliopsida</taxon>
        <taxon>Liliopsida</taxon>
        <taxon>Poales</taxon>
        <taxon>Poaceae</taxon>
        <taxon>PACMAD clade</taxon>
        <taxon>Panicoideae</taxon>
        <taxon>Panicodae</taxon>
        <taxon>Paniceae</taxon>
        <taxon>Dichantheliinae</taxon>
        <taxon>Dichanthelium</taxon>
    </lineage>
</organism>
<keyword evidence="1 6" id="KW-0436">Ligase</keyword>
<proteinExistence type="predicted"/>
<keyword evidence="2" id="KW-0547">Nucleotide-binding</keyword>